<dbReference type="GO" id="GO:0005886">
    <property type="term" value="C:plasma membrane"/>
    <property type="evidence" value="ECO:0007669"/>
    <property type="project" value="UniProtKB-SubCell"/>
</dbReference>
<dbReference type="Gene3D" id="2.60.200.40">
    <property type="match status" value="1"/>
</dbReference>
<evidence type="ECO:0000256" key="5">
    <source>
        <dbReference type="ARBA" id="ARBA00022989"/>
    </source>
</evidence>
<dbReference type="InterPro" id="IPR000326">
    <property type="entry name" value="PAP2/HPO"/>
</dbReference>
<accession>A0A1T3NSM5</accession>
<keyword evidence="3" id="KW-0812">Transmembrane</keyword>
<dbReference type="Pfam" id="PF01569">
    <property type="entry name" value="PAP2"/>
    <property type="match status" value="1"/>
</dbReference>
<dbReference type="InterPro" id="IPR016064">
    <property type="entry name" value="NAD/diacylglycerol_kinase_sf"/>
</dbReference>
<comment type="caution">
    <text evidence="8">The sequence shown here is derived from an EMBL/GenBank/DDBJ whole genome shotgun (WGS) entry which is preliminary data.</text>
</comment>
<evidence type="ECO:0000256" key="2">
    <source>
        <dbReference type="ARBA" id="ARBA00022475"/>
    </source>
</evidence>
<dbReference type="eggNOG" id="COG0671">
    <property type="taxonomic scope" value="Bacteria"/>
</dbReference>
<dbReference type="eggNOG" id="COG1597">
    <property type="taxonomic scope" value="Bacteria"/>
</dbReference>
<evidence type="ECO:0000313" key="9">
    <source>
        <dbReference type="Proteomes" id="UP000190037"/>
    </source>
</evidence>
<dbReference type="SMART" id="SM00014">
    <property type="entry name" value="acidPPc"/>
    <property type="match status" value="1"/>
</dbReference>
<dbReference type="Proteomes" id="UP000190037">
    <property type="component" value="Unassembled WGS sequence"/>
</dbReference>
<dbReference type="Gene3D" id="1.20.144.10">
    <property type="entry name" value="Phosphatidic acid phosphatase type 2/haloperoxidase"/>
    <property type="match status" value="1"/>
</dbReference>
<evidence type="ECO:0000256" key="1">
    <source>
        <dbReference type="ARBA" id="ARBA00004651"/>
    </source>
</evidence>
<protein>
    <submittedName>
        <fullName evidence="8">Phosphoesterase</fullName>
    </submittedName>
</protein>
<dbReference type="SUPFAM" id="SSF111331">
    <property type="entry name" value="NAD kinase/diacylglycerol kinase-like"/>
    <property type="match status" value="1"/>
</dbReference>
<keyword evidence="6" id="KW-0472">Membrane</keyword>
<organism evidence="8 9">
    <name type="scientific">Embleya scabrispora</name>
    <dbReference type="NCBI Taxonomy" id="159449"/>
    <lineage>
        <taxon>Bacteria</taxon>
        <taxon>Bacillati</taxon>
        <taxon>Actinomycetota</taxon>
        <taxon>Actinomycetes</taxon>
        <taxon>Kitasatosporales</taxon>
        <taxon>Streptomycetaceae</taxon>
        <taxon>Embleya</taxon>
    </lineage>
</organism>
<name>A0A1T3NSM5_9ACTN</name>
<dbReference type="Pfam" id="PF00781">
    <property type="entry name" value="DAGK_cat"/>
    <property type="match status" value="1"/>
</dbReference>
<dbReference type="PROSITE" id="PS50146">
    <property type="entry name" value="DAGK"/>
    <property type="match status" value="1"/>
</dbReference>
<dbReference type="InterPro" id="IPR017438">
    <property type="entry name" value="ATP-NAD_kinase_N"/>
</dbReference>
<dbReference type="InterPro" id="IPR036938">
    <property type="entry name" value="PAP2/HPO_sf"/>
</dbReference>
<dbReference type="GO" id="GO:0016787">
    <property type="term" value="F:hydrolase activity"/>
    <property type="evidence" value="ECO:0007669"/>
    <property type="project" value="UniProtKB-KW"/>
</dbReference>
<dbReference type="PANTHER" id="PTHR14969">
    <property type="entry name" value="SPHINGOSINE-1-PHOSPHATE PHOSPHOHYDROLASE"/>
    <property type="match status" value="1"/>
</dbReference>
<evidence type="ECO:0000256" key="4">
    <source>
        <dbReference type="ARBA" id="ARBA00022801"/>
    </source>
</evidence>
<dbReference type="PANTHER" id="PTHR14969:SF62">
    <property type="entry name" value="DECAPRENYLPHOSPHORYL-5-PHOSPHORIBOSE PHOSPHATASE RV3807C-RELATED"/>
    <property type="match status" value="1"/>
</dbReference>
<sequence>MGKIHAADRAAFAWVASHHVPWANKALPALSRAANHSRLWAVTGAGMALSGGRSGRRAALRGLGSVALASTVSNVLLKSWVRRPRPVIDAVPMARRLSRQPWTTSFPSGHAASAAAFATGVALESRPLGVAAGALAGSVAFSRVYTGVHYPGDVLAGAALGAGLAAVTLRWWPTRPVEAATAPQPRGKVPSLVDGDGLVVVVNASAGPEGDTAQRLRELLPAAKVVERGQDGDLVALLCEAAREAQVLGVAGGDGSVNCAARIALDRGMPLAVFPAGTLNHFAGDLGLTRLDDTAQALTAGEAVLVDVAELQRDHSHPFSDDGEELGPELFLNTFSLGVYPDLVRFREELERKIGKWPAMLVGLVRVLRDAGPVKMRVNGRPRSLWLIFLGNGEYAPEGFAPTYRPDLTDGLLDVRIVDASRPLARTRLVAAVLSGTLGTSRVYEASTARTMHLSEIQEGAELAVDGEVRPGASQLRVAKGRRLMVYRPEGALRD</sequence>
<reference evidence="8 9" key="1">
    <citation type="submission" date="2017-03" db="EMBL/GenBank/DDBJ databases">
        <title>Draft genome sequence of Streptomyces scabrisporus NF3, endophyte isolated from Amphipterygium adstringens.</title>
        <authorList>
            <person name="Vazquez M."/>
            <person name="Ceapa C.D."/>
            <person name="Rodriguez Luna D."/>
            <person name="Sanchez Esquivel S."/>
        </authorList>
    </citation>
    <scope>NUCLEOTIDE SEQUENCE [LARGE SCALE GENOMIC DNA]</scope>
    <source>
        <strain evidence="8 9">NF3</strain>
    </source>
</reference>
<proteinExistence type="predicted"/>
<keyword evidence="2" id="KW-1003">Cell membrane</keyword>
<comment type="subcellular location">
    <subcellularLocation>
        <location evidence="1">Cell membrane</location>
        <topology evidence="1">Multi-pass membrane protein</topology>
    </subcellularLocation>
</comment>
<dbReference type="OrthoDB" id="5242960at2"/>
<keyword evidence="9" id="KW-1185">Reference proteome</keyword>
<dbReference type="SUPFAM" id="SSF48317">
    <property type="entry name" value="Acid phosphatase/Vanadium-dependent haloperoxidase"/>
    <property type="match status" value="1"/>
</dbReference>
<evidence type="ECO:0000259" key="7">
    <source>
        <dbReference type="PROSITE" id="PS50146"/>
    </source>
</evidence>
<dbReference type="Gene3D" id="3.40.50.10330">
    <property type="entry name" value="Probable inorganic polyphosphate/atp-NAD kinase, domain 1"/>
    <property type="match status" value="1"/>
</dbReference>
<dbReference type="AlphaFoldDB" id="A0A1T3NSM5"/>
<dbReference type="STRING" id="159449.B4N89_01265"/>
<dbReference type="EMBL" id="MWQN01000001">
    <property type="protein sequence ID" value="OPC79755.1"/>
    <property type="molecule type" value="Genomic_DNA"/>
</dbReference>
<keyword evidence="4" id="KW-0378">Hydrolase</keyword>
<gene>
    <name evidence="8" type="ORF">B4N89_01265</name>
</gene>
<dbReference type="GO" id="GO:0016301">
    <property type="term" value="F:kinase activity"/>
    <property type="evidence" value="ECO:0007669"/>
    <property type="project" value="InterPro"/>
</dbReference>
<dbReference type="InterPro" id="IPR001206">
    <property type="entry name" value="Diacylglycerol_kinase_cat_dom"/>
</dbReference>
<evidence type="ECO:0000313" key="8">
    <source>
        <dbReference type="EMBL" id="OPC79755.1"/>
    </source>
</evidence>
<dbReference type="SMART" id="SM00046">
    <property type="entry name" value="DAGKc"/>
    <property type="match status" value="1"/>
</dbReference>
<feature type="domain" description="DAGKc" evidence="7">
    <location>
        <begin position="193"/>
        <end position="315"/>
    </location>
</feature>
<dbReference type="RefSeq" id="WP_078974023.1">
    <property type="nucleotide sequence ID" value="NZ_MWQN01000001.1"/>
</dbReference>
<evidence type="ECO:0000256" key="3">
    <source>
        <dbReference type="ARBA" id="ARBA00022692"/>
    </source>
</evidence>
<evidence type="ECO:0000256" key="6">
    <source>
        <dbReference type="ARBA" id="ARBA00023136"/>
    </source>
</evidence>
<keyword evidence="5" id="KW-1133">Transmembrane helix</keyword>